<comment type="similarity">
    <text evidence="1">Belongs to the ANKLE2 family.</text>
</comment>
<evidence type="ECO:0000256" key="2">
    <source>
        <dbReference type="ARBA" id="ARBA00022618"/>
    </source>
</evidence>
<feature type="domain" description="ANKLE2 third alpha/beta" evidence="7">
    <location>
        <begin position="255"/>
        <end position="323"/>
    </location>
</feature>
<dbReference type="SUPFAM" id="SSF48403">
    <property type="entry name" value="Ankyrin repeat"/>
    <property type="match status" value="1"/>
</dbReference>
<dbReference type="Pfam" id="PF12796">
    <property type="entry name" value="Ank_2"/>
    <property type="match status" value="1"/>
</dbReference>
<dbReference type="SMART" id="SM00248">
    <property type="entry name" value="ANK"/>
    <property type="match status" value="2"/>
</dbReference>
<dbReference type="Gene3D" id="1.25.40.20">
    <property type="entry name" value="Ankyrin repeat-containing domain"/>
    <property type="match status" value="1"/>
</dbReference>
<dbReference type="KEGG" id="aali:118464457"/>
<dbReference type="InterPro" id="IPR002110">
    <property type="entry name" value="Ankyrin_rpt"/>
</dbReference>
<dbReference type="PROSITE" id="PS50297">
    <property type="entry name" value="ANK_REP_REGION"/>
    <property type="match status" value="1"/>
</dbReference>
<name>A0A8W7JS95_ANOAL</name>
<keyword evidence="9" id="KW-1185">Reference proteome</keyword>
<evidence type="ECO:0000256" key="6">
    <source>
        <dbReference type="SAM" id="MobiDB-lite"/>
    </source>
</evidence>
<feature type="domain" description="ANKLE2 third alpha/beta" evidence="7">
    <location>
        <begin position="486"/>
        <end position="517"/>
    </location>
</feature>
<reference evidence="8" key="2">
    <citation type="submission" date="2022-08" db="UniProtKB">
        <authorList>
            <consortium name="EnsemblMetazoa"/>
        </authorList>
    </citation>
    <scope>IDENTIFICATION</scope>
    <source>
        <strain evidence="8">STECLA/ALBI9_A</strain>
    </source>
</reference>
<accession>A0A8W7JS95</accession>
<dbReference type="AlphaFoldDB" id="A0A8W7JS95"/>
<proteinExistence type="inferred from homology"/>
<evidence type="ECO:0000256" key="5">
    <source>
        <dbReference type="PROSITE-ProRule" id="PRU00023"/>
    </source>
</evidence>
<dbReference type="EnsemblMetazoa" id="AALB006903-RA">
    <property type="protein sequence ID" value="AALB006903-PA"/>
    <property type="gene ID" value="AALB006903"/>
</dbReference>
<feature type="region of interest" description="Disordered" evidence="6">
    <location>
        <begin position="319"/>
        <end position="349"/>
    </location>
</feature>
<sequence>MRYFAIYLPGRKDLAIKEYYESKPEALAILKSHKEARLKEFATAQDARDFHHNGDANTTVNETGTPKSETVAVQRIMKPAFPGPTSQKLVEFRKYIEANNLAMVKSLIDQNPRFLISSGDTPTVLKEGARYNALHVVAMHDHGEMCRMILQTIEQSDYIVLLHGQRTPSTTEVCDILLDMYLNTPDKSRGETPLHFAAKYGSVSVVKELIVYPQCKPSKNKDGLLPKDIICSRANSVKNTAEIAHTIRNLLEERFFVPVWRSDDACMQPIVGEPISSTGKLPLVTANLSPKEIPVDAKIKAYAGPMDRDLAQSLSTRWRTPPRLIPSPRMIQSPREESTDSGYLDRVQKTSTPLGKGRRLYFSVAHDRSRSRHEEFALSDANGNRIRNRGSTEAVSCVVDELASDFSSILNICDSIDNTSLSEWPDSPKNISLIDSTSPPECPESLSSTSIESAFPRESPEMFDYFCNETQQQYNRSKLIDTPSYRERQIRIKDQRKGLETIGRRLASQYGVEWHEYWEFLGEFVNLATADGLQKFENMLAGRSKVSSVDDVKKQKTNSNINLEEVKHSVSGSKLSNTYACLVNSLNVFVNRFTNCFTFECSPGLTATTLPCTVGKLLNSLDATVNSYRKDKKFTGINFNKAHSVFAYLVLSHIMQSKTQTDRTLAKVKEGLTHIASSEMNRNVYCVKRFFTLYATDVTLLKSHIEDGSERDLWEHEELIAECACQQGTEQCVTTGNRTLERMNRRREKRSSMEPANLFSVAAYRNQNNSDEEYCTCSDGESQDSFSDYWTPPSSPPKREVEALSGRKNLQSDTDIDGQVFIGGSMPDKNDADAWVVLAAMKIDEVSYPHVHRWHRAMKSSIGNITF</sequence>
<dbReference type="GO" id="GO:0051301">
    <property type="term" value="P:cell division"/>
    <property type="evidence" value="ECO:0007669"/>
    <property type="project" value="UniProtKB-KW"/>
</dbReference>
<dbReference type="GO" id="GO:0051721">
    <property type="term" value="F:protein phosphatase 2A binding"/>
    <property type="evidence" value="ECO:0007669"/>
    <property type="project" value="TreeGrafter"/>
</dbReference>
<reference evidence="8 9" key="1">
    <citation type="journal article" date="2017" name="G3 (Bethesda)">
        <title>The Physical Genome Mapping of Anopheles albimanus Corrected Scaffold Misassemblies and Identified Interarm Rearrangements in Genus Anopheles.</title>
        <authorList>
            <person name="Artemov G.N."/>
            <person name="Peery A.N."/>
            <person name="Jiang X."/>
            <person name="Tu Z."/>
            <person name="Stegniy V.N."/>
            <person name="Sharakhova M.V."/>
            <person name="Sharakhov I.V."/>
        </authorList>
    </citation>
    <scope>NUCLEOTIDE SEQUENCE [LARGE SCALE GENOMIC DNA]</scope>
    <source>
        <strain evidence="8 9">ALBI9_A</strain>
    </source>
</reference>
<feature type="repeat" description="ANK" evidence="5">
    <location>
        <begin position="189"/>
        <end position="210"/>
    </location>
</feature>
<evidence type="ECO:0000256" key="3">
    <source>
        <dbReference type="ARBA" id="ARBA00023043"/>
    </source>
</evidence>
<keyword evidence="2" id="KW-0132">Cell division</keyword>
<dbReference type="OrthoDB" id="7446186at2759"/>
<dbReference type="PROSITE" id="PS50088">
    <property type="entry name" value="ANK_REPEAT"/>
    <property type="match status" value="1"/>
</dbReference>
<evidence type="ECO:0000256" key="1">
    <source>
        <dbReference type="ARBA" id="ARBA00007597"/>
    </source>
</evidence>
<dbReference type="Pfam" id="PF24567">
    <property type="entry name" value="ANKLE2_3rd"/>
    <property type="match status" value="2"/>
</dbReference>
<evidence type="ECO:0000313" key="8">
    <source>
        <dbReference type="EnsemblMetazoa" id="AALB006903-PA"/>
    </source>
</evidence>
<evidence type="ECO:0000259" key="7">
    <source>
        <dbReference type="Pfam" id="PF24567"/>
    </source>
</evidence>
<evidence type="ECO:0000313" key="9">
    <source>
        <dbReference type="Proteomes" id="UP000069272"/>
    </source>
</evidence>
<dbReference type="InterPro" id="IPR056237">
    <property type="entry name" value="ANKLE2_3rd"/>
</dbReference>
<keyword evidence="3 5" id="KW-0040">ANK repeat</keyword>
<dbReference type="GeneID" id="118464457"/>
<protein>
    <recommendedName>
        <fullName evidence="7">ANKLE2 third alpha/beta domain-containing protein</fullName>
    </recommendedName>
</protein>
<keyword evidence="4" id="KW-0131">Cell cycle</keyword>
<dbReference type="GO" id="GO:0005783">
    <property type="term" value="C:endoplasmic reticulum"/>
    <property type="evidence" value="ECO:0007669"/>
    <property type="project" value="TreeGrafter"/>
</dbReference>
<dbReference type="InterPro" id="IPR036770">
    <property type="entry name" value="Ankyrin_rpt-contain_sf"/>
</dbReference>
<dbReference type="RefSeq" id="XP_035787741.1">
    <property type="nucleotide sequence ID" value="XM_035931848.1"/>
</dbReference>
<evidence type="ECO:0000256" key="4">
    <source>
        <dbReference type="ARBA" id="ARBA00023306"/>
    </source>
</evidence>
<organism evidence="8 9">
    <name type="scientific">Anopheles albimanus</name>
    <name type="common">New world malaria mosquito</name>
    <dbReference type="NCBI Taxonomy" id="7167"/>
    <lineage>
        <taxon>Eukaryota</taxon>
        <taxon>Metazoa</taxon>
        <taxon>Ecdysozoa</taxon>
        <taxon>Arthropoda</taxon>
        <taxon>Hexapoda</taxon>
        <taxon>Insecta</taxon>
        <taxon>Pterygota</taxon>
        <taxon>Neoptera</taxon>
        <taxon>Endopterygota</taxon>
        <taxon>Diptera</taxon>
        <taxon>Nematocera</taxon>
        <taxon>Culicoidea</taxon>
        <taxon>Culicidae</taxon>
        <taxon>Anophelinae</taxon>
        <taxon>Anopheles</taxon>
    </lineage>
</organism>
<dbReference type="Proteomes" id="UP000069272">
    <property type="component" value="Chromosome X"/>
</dbReference>
<dbReference type="PANTHER" id="PTHR12349:SF4">
    <property type="entry name" value="ANKYRIN REPEAT AND LEM DOMAIN-CONTAINING PROTEIN 2"/>
    <property type="match status" value="1"/>
</dbReference>
<dbReference type="PANTHER" id="PTHR12349">
    <property type="entry name" value="ANKYRIN REPEAT AND LEM DOMAIN-CONTAINING PROTEIN 2"/>
    <property type="match status" value="1"/>
</dbReference>